<dbReference type="InterPro" id="IPR008993">
    <property type="entry name" value="TIMP-like_OB-fold"/>
</dbReference>
<dbReference type="Proteomes" id="UP001634394">
    <property type="component" value="Unassembled WGS sequence"/>
</dbReference>
<comment type="caution">
    <text evidence="8">The sequence shown here is derived from an EMBL/GenBank/DDBJ whole genome shotgun (WGS) entry which is preliminary data.</text>
</comment>
<evidence type="ECO:0000256" key="5">
    <source>
        <dbReference type="PIRSR" id="PIRSR601820-3"/>
    </source>
</evidence>
<dbReference type="SUPFAM" id="SSF50242">
    <property type="entry name" value="TIMP-like"/>
    <property type="match status" value="1"/>
</dbReference>
<dbReference type="PANTHER" id="PTHR11844">
    <property type="entry name" value="METALLOPROTEASE INHIBITOR"/>
    <property type="match status" value="1"/>
</dbReference>
<keyword evidence="9" id="KW-1185">Reference proteome</keyword>
<dbReference type="InterPro" id="IPR001134">
    <property type="entry name" value="Netrin_domain"/>
</dbReference>
<sequence length="152" mass="17307">MRCAGTILILAIFYVNSFIQDARACSCVPLQKRLFYCNAEFAVKAKVVNEQRWPFPRDIRVYMIKTGGGKLLRTLKGNFTNVDLTKVYTQSKSSTCGITLEQDKVYLLTGHIDASKCPHRLSIVLCDWIQTWRTLSRTEKTFVTKGYLNGCP</sequence>
<keyword evidence="4" id="KW-0479">Metal-binding</keyword>
<dbReference type="SMART" id="SM00206">
    <property type="entry name" value="NTR"/>
    <property type="match status" value="1"/>
</dbReference>
<gene>
    <name evidence="8" type="ORF">ACJMK2_019503</name>
</gene>
<evidence type="ECO:0000256" key="2">
    <source>
        <dbReference type="ARBA" id="ARBA00022525"/>
    </source>
</evidence>
<keyword evidence="3 5" id="KW-1015">Disulfide bond</keyword>
<dbReference type="PANTHER" id="PTHR11844:SF25">
    <property type="entry name" value="NTR DOMAIN-CONTAINING PROTEIN"/>
    <property type="match status" value="1"/>
</dbReference>
<dbReference type="InterPro" id="IPR001820">
    <property type="entry name" value="TIMP"/>
</dbReference>
<name>A0ABD3TVX8_SINWO</name>
<feature type="disulfide bond" evidence="5">
    <location>
        <begin position="27"/>
        <end position="126"/>
    </location>
</feature>
<evidence type="ECO:0000256" key="3">
    <source>
        <dbReference type="ARBA" id="ARBA00023157"/>
    </source>
</evidence>
<comment type="subcellular location">
    <subcellularLocation>
        <location evidence="1">Secreted</location>
    </subcellularLocation>
</comment>
<dbReference type="GO" id="GO:0005576">
    <property type="term" value="C:extracellular region"/>
    <property type="evidence" value="ECO:0007669"/>
    <property type="project" value="UniProtKB-SubCell"/>
</dbReference>
<evidence type="ECO:0000256" key="4">
    <source>
        <dbReference type="PIRSR" id="PIRSR601820-1"/>
    </source>
</evidence>
<evidence type="ECO:0000256" key="6">
    <source>
        <dbReference type="SAM" id="SignalP"/>
    </source>
</evidence>
<dbReference type="Pfam" id="PF00965">
    <property type="entry name" value="TIMP"/>
    <property type="match status" value="1"/>
</dbReference>
<evidence type="ECO:0000313" key="9">
    <source>
        <dbReference type="Proteomes" id="UP001634394"/>
    </source>
</evidence>
<protein>
    <recommendedName>
        <fullName evidence="7">NTR domain-containing protein</fullName>
    </recommendedName>
</protein>
<feature type="signal peptide" evidence="6">
    <location>
        <begin position="1"/>
        <end position="24"/>
    </location>
</feature>
<proteinExistence type="predicted"/>
<keyword evidence="4" id="KW-0862">Zinc</keyword>
<reference evidence="8 9" key="1">
    <citation type="submission" date="2024-11" db="EMBL/GenBank/DDBJ databases">
        <title>Chromosome-level genome assembly of the freshwater bivalve Anodonta woodiana.</title>
        <authorList>
            <person name="Chen X."/>
        </authorList>
    </citation>
    <scope>NUCLEOTIDE SEQUENCE [LARGE SCALE GENOMIC DNA]</scope>
    <source>
        <strain evidence="8">MN2024</strain>
        <tissue evidence="8">Gills</tissue>
    </source>
</reference>
<organism evidence="8 9">
    <name type="scientific">Sinanodonta woodiana</name>
    <name type="common">Chinese pond mussel</name>
    <name type="synonym">Anodonta woodiana</name>
    <dbReference type="NCBI Taxonomy" id="1069815"/>
    <lineage>
        <taxon>Eukaryota</taxon>
        <taxon>Metazoa</taxon>
        <taxon>Spiralia</taxon>
        <taxon>Lophotrochozoa</taxon>
        <taxon>Mollusca</taxon>
        <taxon>Bivalvia</taxon>
        <taxon>Autobranchia</taxon>
        <taxon>Heteroconchia</taxon>
        <taxon>Palaeoheterodonta</taxon>
        <taxon>Unionida</taxon>
        <taxon>Unionoidea</taxon>
        <taxon>Unionidae</taxon>
        <taxon>Unioninae</taxon>
        <taxon>Sinanodonta</taxon>
    </lineage>
</organism>
<keyword evidence="2" id="KW-0964">Secreted</keyword>
<keyword evidence="6" id="KW-0732">Signal</keyword>
<feature type="binding site" evidence="4">
    <location>
        <position position="25"/>
    </location>
    <ligand>
        <name>Zn(2+)</name>
        <dbReference type="ChEBI" id="CHEBI:29105"/>
        <note>ligand shared with metalloproteinase partner</note>
    </ligand>
</feature>
<dbReference type="EMBL" id="JBJQND010000017">
    <property type="protein sequence ID" value="KAL3841344.1"/>
    <property type="molecule type" value="Genomic_DNA"/>
</dbReference>
<feature type="chain" id="PRO_5044789998" description="NTR domain-containing protein" evidence="6">
    <location>
        <begin position="25"/>
        <end position="152"/>
    </location>
</feature>
<evidence type="ECO:0000313" key="8">
    <source>
        <dbReference type="EMBL" id="KAL3841344.1"/>
    </source>
</evidence>
<feature type="disulfide bond" evidence="5">
    <location>
        <begin position="25"/>
        <end position="96"/>
    </location>
</feature>
<dbReference type="AlphaFoldDB" id="A0ABD3TVX8"/>
<accession>A0ABD3TVX8</accession>
<evidence type="ECO:0000256" key="1">
    <source>
        <dbReference type="ARBA" id="ARBA00004613"/>
    </source>
</evidence>
<dbReference type="Gene3D" id="2.40.50.120">
    <property type="match status" value="1"/>
</dbReference>
<feature type="domain" description="NTR" evidence="7">
    <location>
        <begin position="25"/>
        <end position="151"/>
    </location>
</feature>
<feature type="disulfide bond" evidence="5">
    <location>
        <begin position="37"/>
        <end position="151"/>
    </location>
</feature>
<evidence type="ECO:0000259" key="7">
    <source>
        <dbReference type="PROSITE" id="PS50189"/>
    </source>
</evidence>
<dbReference type="PROSITE" id="PS50189">
    <property type="entry name" value="NTR"/>
    <property type="match status" value="1"/>
</dbReference>